<feature type="compositionally biased region" description="Low complexity" evidence="1">
    <location>
        <begin position="420"/>
        <end position="430"/>
    </location>
</feature>
<feature type="transmembrane region" description="Helical" evidence="2">
    <location>
        <begin position="356"/>
        <end position="382"/>
    </location>
</feature>
<keyword evidence="2" id="KW-1133">Transmembrane helix</keyword>
<evidence type="ECO:0000313" key="3">
    <source>
        <dbReference type="EMBL" id="MFC1407890.1"/>
    </source>
</evidence>
<dbReference type="SUPFAM" id="SSF53474">
    <property type="entry name" value="alpha/beta-Hydrolases"/>
    <property type="match status" value="1"/>
</dbReference>
<feature type="transmembrane region" description="Helical" evidence="2">
    <location>
        <begin position="603"/>
        <end position="623"/>
    </location>
</feature>
<feature type="region of interest" description="Disordered" evidence="1">
    <location>
        <begin position="390"/>
        <end position="430"/>
    </location>
</feature>
<feature type="compositionally biased region" description="Polar residues" evidence="1">
    <location>
        <begin position="1"/>
        <end position="12"/>
    </location>
</feature>
<proteinExistence type="predicted"/>
<evidence type="ECO:0000256" key="2">
    <source>
        <dbReference type="SAM" id="Phobius"/>
    </source>
</evidence>
<feature type="transmembrane region" description="Helical" evidence="2">
    <location>
        <begin position="253"/>
        <end position="272"/>
    </location>
</feature>
<evidence type="ECO:0008006" key="5">
    <source>
        <dbReference type="Google" id="ProtNLM"/>
    </source>
</evidence>
<comment type="caution">
    <text evidence="3">The sequence shown here is derived from an EMBL/GenBank/DDBJ whole genome shotgun (WGS) entry which is preliminary data.</text>
</comment>
<dbReference type="EMBL" id="JBHEZX010000001">
    <property type="protein sequence ID" value="MFC1407890.1"/>
    <property type="molecule type" value="Genomic_DNA"/>
</dbReference>
<keyword evidence="2" id="KW-0472">Membrane</keyword>
<keyword evidence="4" id="KW-1185">Reference proteome</keyword>
<feature type="transmembrane region" description="Helical" evidence="2">
    <location>
        <begin position="284"/>
        <end position="305"/>
    </location>
</feature>
<organism evidence="3 4">
    <name type="scientific">Streptacidiphilus alkalitolerans</name>
    <dbReference type="NCBI Taxonomy" id="3342712"/>
    <lineage>
        <taxon>Bacteria</taxon>
        <taxon>Bacillati</taxon>
        <taxon>Actinomycetota</taxon>
        <taxon>Actinomycetes</taxon>
        <taxon>Kitasatosporales</taxon>
        <taxon>Streptomycetaceae</taxon>
        <taxon>Streptacidiphilus</taxon>
    </lineage>
</organism>
<feature type="transmembrane region" description="Helical" evidence="2">
    <location>
        <begin position="490"/>
        <end position="513"/>
    </location>
</feature>
<feature type="transmembrane region" description="Helical" evidence="2">
    <location>
        <begin position="326"/>
        <end position="344"/>
    </location>
</feature>
<feature type="transmembrane region" description="Helical" evidence="2">
    <location>
        <begin position="451"/>
        <end position="470"/>
    </location>
</feature>
<sequence>MQEQSRGQVQQQDGDRAAEAPEAASGLALELLVHGVGGTTPQDMLADPHLVQLTGDSVAGTYRRWPDRDAEDNPERYRDGAVEEAYSWAGLTSGSAGRALWLLLLPFMFANLAHWMRPPAPRTARAQGLYDIVVRVIAASLTVLLTAAACEAALDLTAWQCAGTGACAAHHSWLGFLSVTRGEWWSEPGRRLTLAAVVPLALVGALWWLSHMTWTSYEAQRPADPPDSSRDDVPPMEMPGFWYGMRLVRRLRMVHVAVAVLTIVLALLMPTLHYDRTTHGPLAVLGWILVGVAAVLAVGAVAALARSSRRETKQDNRPDSLAMRGLHWASLALLLPTAVYAGWARSDWQSGGRLPGAGGVFATLCLLQLALVLLLVVAALLLRAAGKAAGAGPTAGLKPAPETPVVVPSPRGADGGDADGGTANAAAAPTDTAFGGPDGPALLGLAGPATAMLGVGLGNLFTAGATVWAAQWLMGKGTLGVTLPGPPLLLIWHSSGVPVLAVLLLLPLVWLAVRMMLHKQALKAQVNAAYRTGGHTSPTRTGEIAGALAKAGLTDSGPVVIGTLAALAFLLAAVSLVGALAGGRTPALAAAGEPTLVSYAATTLQSVGSWLVGMFVVVLVAVGRSAYKQIATRRTVGVFWDIGTFWPRAAHPFAPPCYAERAVPDLHWRIRTWLHEDPDRRLVLSGHSQGTVLAAAAVWQLDPATRERVALLTYGCPLRRLYGRFFPGFMGPEDLVRLHTDAPYWRNLFRVTDPIGGPVRVAVPPGDQPVDAPALTDPLVYDRDERHPLPVPINAHSDYRADPRFLMERDVLLSQL</sequence>
<feature type="transmembrane region" description="Helical" evidence="2">
    <location>
        <begin position="559"/>
        <end position="583"/>
    </location>
</feature>
<accession>A0ABV6V2E5</accession>
<gene>
    <name evidence="3" type="ORF">ACEZDG_01190</name>
</gene>
<evidence type="ECO:0000313" key="4">
    <source>
        <dbReference type="Proteomes" id="UP001592582"/>
    </source>
</evidence>
<feature type="transmembrane region" description="Helical" evidence="2">
    <location>
        <begin position="128"/>
        <end position="149"/>
    </location>
</feature>
<feature type="region of interest" description="Disordered" evidence="1">
    <location>
        <begin position="1"/>
        <end position="22"/>
    </location>
</feature>
<reference evidence="3 4" key="1">
    <citation type="submission" date="2024-09" db="EMBL/GenBank/DDBJ databases">
        <authorList>
            <person name="Lee S.D."/>
        </authorList>
    </citation>
    <scope>NUCLEOTIDE SEQUENCE [LARGE SCALE GENOMIC DNA]</scope>
    <source>
        <strain evidence="3 4">N1-1</strain>
    </source>
</reference>
<evidence type="ECO:0000256" key="1">
    <source>
        <dbReference type="SAM" id="MobiDB-lite"/>
    </source>
</evidence>
<feature type="compositionally biased region" description="Low complexity" evidence="1">
    <location>
        <begin position="390"/>
        <end position="400"/>
    </location>
</feature>
<dbReference type="Proteomes" id="UP001592582">
    <property type="component" value="Unassembled WGS sequence"/>
</dbReference>
<dbReference type="Gene3D" id="3.40.50.1820">
    <property type="entry name" value="alpha/beta hydrolase"/>
    <property type="match status" value="1"/>
</dbReference>
<dbReference type="RefSeq" id="WP_380501213.1">
    <property type="nucleotide sequence ID" value="NZ_JBHEZX010000001.1"/>
</dbReference>
<protein>
    <recommendedName>
        <fullName evidence="5">Lipase (Class 3)</fullName>
    </recommendedName>
</protein>
<feature type="transmembrane region" description="Helical" evidence="2">
    <location>
        <begin position="192"/>
        <end position="209"/>
    </location>
</feature>
<keyword evidence="2" id="KW-0812">Transmembrane</keyword>
<dbReference type="InterPro" id="IPR029058">
    <property type="entry name" value="AB_hydrolase_fold"/>
</dbReference>
<name>A0ABV6V2E5_9ACTN</name>